<gene>
    <name evidence="1" type="ORF">MFLO_07402</name>
</gene>
<reference evidence="1 2" key="1">
    <citation type="journal article" date="2014" name="Int. J. Syst. Evol. Microbiol.">
        <title>Listeria floridensis sp. nov., Listeria aquatica sp. nov., Listeria cornellensis sp. nov., Listeria riparia sp. nov. and Listeria grandensis sp. nov., from agricultural and natural environments.</title>
        <authorList>
            <person name="den Bakker H.C."/>
            <person name="Warchocki S."/>
            <person name="Wright E.M."/>
            <person name="Allred A.F."/>
            <person name="Ahlstrom C."/>
            <person name="Manuel C.S."/>
            <person name="Stasiewicz M.J."/>
            <person name="Burrell A."/>
            <person name="Roof S."/>
            <person name="Strawn L."/>
            <person name="Fortes E.D."/>
            <person name="Nightingale K.K."/>
            <person name="Kephart D."/>
            <person name="Wiedmann M."/>
        </authorList>
    </citation>
    <scope>NUCLEOTIDE SEQUENCE [LARGE SCALE GENOMIC DNA]</scope>
    <source>
        <strain evidence="1 2">FSL S10-1187</strain>
    </source>
</reference>
<evidence type="ECO:0000313" key="2">
    <source>
        <dbReference type="Proteomes" id="UP000019249"/>
    </source>
</evidence>
<dbReference type="Gene3D" id="1.10.150.20">
    <property type="entry name" value="5' to 3' exonuclease, C-terminal subdomain"/>
    <property type="match status" value="1"/>
</dbReference>
<dbReference type="EMBL" id="AODF01000014">
    <property type="protein sequence ID" value="EUJ31997.1"/>
    <property type="molecule type" value="Genomic_DNA"/>
</dbReference>
<dbReference type="SUPFAM" id="SSF47789">
    <property type="entry name" value="C-terminal domain of RNA polymerase alpha subunit"/>
    <property type="match status" value="1"/>
</dbReference>
<name>A0ABP3AY71_9LIST</name>
<evidence type="ECO:0000313" key="1">
    <source>
        <dbReference type="EMBL" id="EUJ31997.1"/>
    </source>
</evidence>
<protein>
    <recommendedName>
        <fullName evidence="3">DNA-binding protein</fullName>
    </recommendedName>
</protein>
<dbReference type="Proteomes" id="UP000019249">
    <property type="component" value="Unassembled WGS sequence"/>
</dbReference>
<comment type="caution">
    <text evidence="1">The sequence shown here is derived from an EMBL/GenBank/DDBJ whole genome shotgun (WGS) entry which is preliminary data.</text>
</comment>
<evidence type="ECO:0008006" key="3">
    <source>
        <dbReference type="Google" id="ProtNLM"/>
    </source>
</evidence>
<sequence length="72" mass="7981">MTFFLSMLSKPARRALLAEKIDSYQKLAACTEGEIAALHGIGPKSYPVMRKALKEAGLAFREAEARNEKKIN</sequence>
<proteinExistence type="predicted"/>
<organism evidence="1 2">
    <name type="scientific">Listeria floridensis FSL S10-1187</name>
    <dbReference type="NCBI Taxonomy" id="1265817"/>
    <lineage>
        <taxon>Bacteria</taxon>
        <taxon>Bacillati</taxon>
        <taxon>Bacillota</taxon>
        <taxon>Bacilli</taxon>
        <taxon>Bacillales</taxon>
        <taxon>Listeriaceae</taxon>
        <taxon>Listeria</taxon>
    </lineage>
</organism>
<keyword evidence="2" id="KW-1185">Reference proteome</keyword>
<dbReference type="RefSeq" id="WP_241433567.1">
    <property type="nucleotide sequence ID" value="NZ_AODF01000014.1"/>
</dbReference>
<accession>A0ABP3AY71</accession>